<dbReference type="EMBL" id="UINC01079834">
    <property type="protein sequence ID" value="SVC22226.1"/>
    <property type="molecule type" value="Genomic_DNA"/>
</dbReference>
<dbReference type="Pfam" id="PF03190">
    <property type="entry name" value="Thioredox_DsbH"/>
    <property type="match status" value="1"/>
</dbReference>
<organism evidence="2">
    <name type="scientific">marine metagenome</name>
    <dbReference type="NCBI Taxonomy" id="408172"/>
    <lineage>
        <taxon>unclassified sequences</taxon>
        <taxon>metagenomes</taxon>
        <taxon>ecological metagenomes</taxon>
    </lineage>
</organism>
<evidence type="ECO:0000259" key="1">
    <source>
        <dbReference type="Pfam" id="PF03190"/>
    </source>
</evidence>
<dbReference type="Gene3D" id="3.40.30.10">
    <property type="entry name" value="Glutaredoxin"/>
    <property type="match status" value="1"/>
</dbReference>
<reference evidence="2" key="1">
    <citation type="submission" date="2018-05" db="EMBL/GenBank/DDBJ databases">
        <authorList>
            <person name="Lanie J.A."/>
            <person name="Ng W.-L."/>
            <person name="Kazmierczak K.M."/>
            <person name="Andrzejewski T.M."/>
            <person name="Davidsen T.M."/>
            <person name="Wayne K.J."/>
            <person name="Tettelin H."/>
            <person name="Glass J.I."/>
            <person name="Rusch D."/>
            <person name="Podicherti R."/>
            <person name="Tsui H.-C.T."/>
            <person name="Winkler M.E."/>
        </authorList>
    </citation>
    <scope>NUCLEOTIDE SEQUENCE</scope>
</reference>
<feature type="domain" description="Spermatogenesis-associated protein 20-like TRX" evidence="1">
    <location>
        <begin position="1"/>
        <end position="62"/>
    </location>
</feature>
<dbReference type="InterPro" id="IPR024705">
    <property type="entry name" value="Ssp411"/>
</dbReference>
<dbReference type="PANTHER" id="PTHR42899:SF1">
    <property type="entry name" value="SPERMATOGENESIS-ASSOCIATED PROTEIN 20"/>
    <property type="match status" value="1"/>
</dbReference>
<dbReference type="SUPFAM" id="SSF48208">
    <property type="entry name" value="Six-hairpin glycosidases"/>
    <property type="match status" value="1"/>
</dbReference>
<evidence type="ECO:0000313" key="2">
    <source>
        <dbReference type="EMBL" id="SVC22226.1"/>
    </source>
</evidence>
<protein>
    <recommendedName>
        <fullName evidence="1">Spermatogenesis-associated protein 20-like TRX domain-containing protein</fullName>
    </recommendedName>
</protein>
<gene>
    <name evidence="2" type="ORF">METZ01_LOCUS275080</name>
</gene>
<feature type="non-terminal residue" evidence="2">
    <location>
        <position position="1"/>
    </location>
</feature>
<accession>A0A382KDY6</accession>
<sequence length="421" mass="47921">GGWPNSVFLTPDLKPFYGGTYFPPEDLPGRPAFPKLAFSMSQTFQNERAKAEEYAERVTKAIRAIQAEAFVPDDSVGIDRVLVNRAVDRLKSRYDAQNGGFGGAPKFPQPMQLELLLSDYERTGDVRILPIVTHTLDAMARGGMYDHVGGGFHRYATDVRWRVPHFEKMLYNQSDLSRIYLMAYRITGKAFYVHVAEDILAYVTRDMLGDDGAFYSAMDSETDAVEGQYYLWSDAEIKEVLGDDAELFLWVYGLTAMPEGEGGVLYKASAVDTVAFEIGMAPDDLRRRIMGMKARLREHRTSRKSPLVDTKVLTAWNGLMIDSYAYAYEVTGDDRYRRIAERAAEFLLTNLRTESGDLMRTYRNGVVKYRAYQEDYAFLIQSLLRLNGVTGEARWQEEARALTDRMIETFWDDLNGGFFFT</sequence>
<dbReference type="PANTHER" id="PTHR42899">
    <property type="entry name" value="SPERMATOGENESIS-ASSOCIATED PROTEIN 20"/>
    <property type="match status" value="1"/>
</dbReference>
<dbReference type="InterPro" id="IPR004879">
    <property type="entry name" value="Ssp411-like_TRX"/>
</dbReference>
<dbReference type="Gene3D" id="1.50.10.20">
    <property type="match status" value="1"/>
</dbReference>
<proteinExistence type="predicted"/>
<feature type="non-terminal residue" evidence="2">
    <location>
        <position position="421"/>
    </location>
</feature>
<dbReference type="AlphaFoldDB" id="A0A382KDY6"/>
<dbReference type="GO" id="GO:0005975">
    <property type="term" value="P:carbohydrate metabolic process"/>
    <property type="evidence" value="ECO:0007669"/>
    <property type="project" value="InterPro"/>
</dbReference>
<dbReference type="InterPro" id="IPR008928">
    <property type="entry name" value="6-hairpin_glycosidase_sf"/>
</dbReference>
<name>A0A382KDY6_9ZZZZ</name>